<dbReference type="EMBL" id="FOVK01000014">
    <property type="protein sequence ID" value="SFO07840.1"/>
    <property type="molecule type" value="Genomic_DNA"/>
</dbReference>
<keyword evidence="3" id="KW-1185">Reference proteome</keyword>
<accession>A0A1I5E902</accession>
<feature type="region of interest" description="Disordered" evidence="1">
    <location>
        <begin position="11"/>
        <end position="30"/>
    </location>
</feature>
<proteinExistence type="predicted"/>
<evidence type="ECO:0000313" key="3">
    <source>
        <dbReference type="Proteomes" id="UP000181899"/>
    </source>
</evidence>
<organism evidence="2 3">
    <name type="scientific">Proteiniclasticum ruminis</name>
    <dbReference type="NCBI Taxonomy" id="398199"/>
    <lineage>
        <taxon>Bacteria</taxon>
        <taxon>Bacillati</taxon>
        <taxon>Bacillota</taxon>
        <taxon>Clostridia</taxon>
        <taxon>Eubacteriales</taxon>
        <taxon>Clostridiaceae</taxon>
        <taxon>Proteiniclasticum</taxon>
    </lineage>
</organism>
<sequence length="110" mass="12081">MGLFDLFRKKKPEPEQKSTVNPLEKQTEQKPVEKLSKVDFTREITEEEKELVAVVASSIAAGSHPDAKFKVKSIQGIDTDKEIAAAVVSAVLAGDRPESAFRLVSITEVK</sequence>
<dbReference type="OrthoDB" id="2222210at2"/>
<gene>
    <name evidence="2" type="ORF">SAMN04488695_11454</name>
</gene>
<dbReference type="Proteomes" id="UP000181899">
    <property type="component" value="Unassembled WGS sequence"/>
</dbReference>
<evidence type="ECO:0000256" key="1">
    <source>
        <dbReference type="SAM" id="MobiDB-lite"/>
    </source>
</evidence>
<protein>
    <submittedName>
        <fullName evidence="2">Uncharacterized protein</fullName>
    </submittedName>
</protein>
<name>A0A1I5E902_9CLOT</name>
<reference evidence="2 3" key="1">
    <citation type="submission" date="2016-10" db="EMBL/GenBank/DDBJ databases">
        <authorList>
            <person name="de Groot N.N."/>
        </authorList>
    </citation>
    <scope>NUCLEOTIDE SEQUENCE [LARGE SCALE GENOMIC DNA]</scope>
    <source>
        <strain evidence="2 3">ML2</strain>
    </source>
</reference>
<evidence type="ECO:0000313" key="2">
    <source>
        <dbReference type="EMBL" id="SFO07840.1"/>
    </source>
</evidence>
<dbReference type="RefSeq" id="WP_074912815.1">
    <property type="nucleotide sequence ID" value="NZ_FOVK01000014.1"/>
</dbReference>
<dbReference type="AlphaFoldDB" id="A0A1I5E902"/>